<sequence>MAQTDTAQEAPETPQTYLITPPEFELSSFPATLARVLDDHEIACIRLSLATRDEDRISRAADLIREQAHARDIPLIIEAHFLLVEKLGLDGVHLLDGARSVRKVRKEIGPDVVIGAFCGPSRHDGMSAGEAGADYIALGPVGQTALGDGEVAETEAFEWWSQMIELPIVAEGALSVEAVERLAPYTDFFAVGDEIWGSDDPSRALTDILAPLA</sequence>
<dbReference type="Gene3D" id="3.20.20.70">
    <property type="entry name" value="Aldolase class I"/>
    <property type="match status" value="1"/>
</dbReference>
<protein>
    <submittedName>
        <fullName evidence="4">Thiamine-phosphate pyrophosphorylase</fullName>
    </submittedName>
</protein>
<reference evidence="4 5" key="1">
    <citation type="submission" date="2018-04" db="EMBL/GenBank/DDBJ databases">
        <title>Genomic Encyclopedia of Archaeal and Bacterial Type Strains, Phase II (KMG-II): from individual species to whole genera.</title>
        <authorList>
            <person name="Goeker M."/>
        </authorList>
    </citation>
    <scope>NUCLEOTIDE SEQUENCE [LARGE SCALE GENOMIC DNA]</scope>
    <source>
        <strain evidence="4 5">DSM 100977</strain>
    </source>
</reference>
<dbReference type="Pfam" id="PF02581">
    <property type="entry name" value="TMP-TENI"/>
    <property type="match status" value="1"/>
</dbReference>
<dbReference type="InterPro" id="IPR013785">
    <property type="entry name" value="Aldolase_TIM"/>
</dbReference>
<organism evidence="4 5">
    <name type="scientific">Litoreibacter ponti</name>
    <dbReference type="NCBI Taxonomy" id="1510457"/>
    <lineage>
        <taxon>Bacteria</taxon>
        <taxon>Pseudomonadati</taxon>
        <taxon>Pseudomonadota</taxon>
        <taxon>Alphaproteobacteria</taxon>
        <taxon>Rhodobacterales</taxon>
        <taxon>Roseobacteraceae</taxon>
        <taxon>Litoreibacter</taxon>
    </lineage>
</organism>
<dbReference type="CDD" id="cd00564">
    <property type="entry name" value="TMP_TenI"/>
    <property type="match status" value="1"/>
</dbReference>
<name>A0A2T6BII7_9RHOB</name>
<evidence type="ECO:0000313" key="4">
    <source>
        <dbReference type="EMBL" id="PTX55869.1"/>
    </source>
</evidence>
<dbReference type="InterPro" id="IPR022998">
    <property type="entry name" value="ThiamineP_synth_TenI"/>
</dbReference>
<dbReference type="Proteomes" id="UP000243978">
    <property type="component" value="Unassembled WGS sequence"/>
</dbReference>
<dbReference type="GO" id="GO:0005737">
    <property type="term" value="C:cytoplasm"/>
    <property type="evidence" value="ECO:0007669"/>
    <property type="project" value="TreeGrafter"/>
</dbReference>
<keyword evidence="5" id="KW-1185">Reference proteome</keyword>
<dbReference type="EMBL" id="QBKS01000001">
    <property type="protein sequence ID" value="PTX55869.1"/>
    <property type="molecule type" value="Genomic_DNA"/>
</dbReference>
<dbReference type="InterPro" id="IPR036206">
    <property type="entry name" value="ThiamineP_synth_sf"/>
</dbReference>
<dbReference type="AlphaFoldDB" id="A0A2T6BII7"/>
<dbReference type="GO" id="GO:0009228">
    <property type="term" value="P:thiamine biosynthetic process"/>
    <property type="evidence" value="ECO:0007669"/>
    <property type="project" value="UniProtKB-KW"/>
</dbReference>
<evidence type="ECO:0000256" key="1">
    <source>
        <dbReference type="ARBA" id="ARBA00004948"/>
    </source>
</evidence>
<evidence type="ECO:0000313" key="5">
    <source>
        <dbReference type="Proteomes" id="UP000243978"/>
    </source>
</evidence>
<dbReference type="PANTHER" id="PTHR20857">
    <property type="entry name" value="THIAMINE-PHOSPHATE PYROPHOSPHORYLASE"/>
    <property type="match status" value="1"/>
</dbReference>
<evidence type="ECO:0000259" key="3">
    <source>
        <dbReference type="Pfam" id="PF02581"/>
    </source>
</evidence>
<dbReference type="SUPFAM" id="SSF51391">
    <property type="entry name" value="Thiamin phosphate synthase"/>
    <property type="match status" value="1"/>
</dbReference>
<evidence type="ECO:0000256" key="2">
    <source>
        <dbReference type="ARBA" id="ARBA00022977"/>
    </source>
</evidence>
<comment type="pathway">
    <text evidence="1">Cofactor biosynthesis; thiamine diphosphate biosynthesis.</text>
</comment>
<feature type="domain" description="Thiamine phosphate synthase/TenI" evidence="3">
    <location>
        <begin position="17"/>
        <end position="183"/>
    </location>
</feature>
<gene>
    <name evidence="4" type="ORF">C8N43_0517</name>
</gene>
<dbReference type="GO" id="GO:0004789">
    <property type="term" value="F:thiamine-phosphate diphosphorylase activity"/>
    <property type="evidence" value="ECO:0007669"/>
    <property type="project" value="TreeGrafter"/>
</dbReference>
<dbReference type="OrthoDB" id="7159061at2"/>
<dbReference type="PANTHER" id="PTHR20857:SF23">
    <property type="entry name" value="THIAMINE BIOSYNTHETIC BIFUNCTIONAL ENZYME"/>
    <property type="match status" value="1"/>
</dbReference>
<comment type="caution">
    <text evidence="4">The sequence shown here is derived from an EMBL/GenBank/DDBJ whole genome shotgun (WGS) entry which is preliminary data.</text>
</comment>
<accession>A0A2T6BII7</accession>
<keyword evidence="2" id="KW-0784">Thiamine biosynthesis</keyword>
<proteinExistence type="predicted"/>
<dbReference type="RefSeq" id="WP_107844118.1">
    <property type="nucleotide sequence ID" value="NZ_QBKS01000001.1"/>
</dbReference>